<organism evidence="4 5">
    <name type="scientific">Caenorhabditis angaria</name>
    <dbReference type="NCBI Taxonomy" id="860376"/>
    <lineage>
        <taxon>Eukaryota</taxon>
        <taxon>Metazoa</taxon>
        <taxon>Ecdysozoa</taxon>
        <taxon>Nematoda</taxon>
        <taxon>Chromadorea</taxon>
        <taxon>Rhabditida</taxon>
        <taxon>Rhabditina</taxon>
        <taxon>Rhabditomorpha</taxon>
        <taxon>Rhabditoidea</taxon>
        <taxon>Rhabditidae</taxon>
        <taxon>Peloderinae</taxon>
        <taxon>Caenorhabditis</taxon>
    </lineage>
</organism>
<reference evidence="4" key="1">
    <citation type="submission" date="2022-11" db="EMBL/GenBank/DDBJ databases">
        <authorList>
            <person name="Kikuchi T."/>
        </authorList>
    </citation>
    <scope>NUCLEOTIDE SEQUENCE</scope>
    <source>
        <strain evidence="4">PS1010</strain>
    </source>
</reference>
<keyword evidence="1" id="KW-1015">Disulfide bond</keyword>
<proteinExistence type="predicted"/>
<feature type="signal peptide" evidence="2">
    <location>
        <begin position="1"/>
        <end position="18"/>
    </location>
</feature>
<sequence>MYKIILCVLFLMVPGSIAQDNIAQANATASSSNIICELCQDALELLATQINVLDHLTANDLGGLTDRLCSLAPRKIPIVDTLCTVLRDDLVDALIRLVRGLQKQTSPQVLCGYLSQFRAWHVTKALKASRHCNILNAPEKNLEHRY</sequence>
<feature type="chain" id="PRO_5040208138" description="Saposin B-type domain-containing protein" evidence="2">
    <location>
        <begin position="19"/>
        <end position="146"/>
    </location>
</feature>
<feature type="domain" description="Saposin B-type" evidence="3">
    <location>
        <begin position="32"/>
        <end position="136"/>
    </location>
</feature>
<evidence type="ECO:0000313" key="4">
    <source>
        <dbReference type="EMBL" id="CAI5450061.1"/>
    </source>
</evidence>
<dbReference type="SUPFAM" id="SSF47862">
    <property type="entry name" value="Saposin"/>
    <property type="match status" value="1"/>
</dbReference>
<comment type="caution">
    <text evidence="4">The sequence shown here is derived from an EMBL/GenBank/DDBJ whole genome shotgun (WGS) entry which is preliminary data.</text>
</comment>
<dbReference type="AlphaFoldDB" id="A0A9P1ISQ6"/>
<dbReference type="OrthoDB" id="5854139at2759"/>
<evidence type="ECO:0000259" key="3">
    <source>
        <dbReference type="PROSITE" id="PS50015"/>
    </source>
</evidence>
<evidence type="ECO:0000313" key="5">
    <source>
        <dbReference type="Proteomes" id="UP001152747"/>
    </source>
</evidence>
<dbReference type="EMBL" id="CANHGI010000005">
    <property type="protein sequence ID" value="CAI5450061.1"/>
    <property type="molecule type" value="Genomic_DNA"/>
</dbReference>
<dbReference type="InterPro" id="IPR011001">
    <property type="entry name" value="Saposin-like"/>
</dbReference>
<protein>
    <recommendedName>
        <fullName evidence="3">Saposin B-type domain-containing protein</fullName>
    </recommendedName>
</protein>
<dbReference type="Proteomes" id="UP001152747">
    <property type="component" value="Unassembled WGS sequence"/>
</dbReference>
<dbReference type="PROSITE" id="PS50015">
    <property type="entry name" value="SAP_B"/>
    <property type="match status" value="1"/>
</dbReference>
<accession>A0A9P1ISQ6</accession>
<keyword evidence="2" id="KW-0732">Signal</keyword>
<name>A0A9P1ISQ6_9PELO</name>
<evidence type="ECO:0000256" key="2">
    <source>
        <dbReference type="SAM" id="SignalP"/>
    </source>
</evidence>
<keyword evidence="5" id="KW-1185">Reference proteome</keyword>
<evidence type="ECO:0000256" key="1">
    <source>
        <dbReference type="ARBA" id="ARBA00023157"/>
    </source>
</evidence>
<gene>
    <name evidence="4" type="ORF">CAMP_LOCUS12698</name>
</gene>
<dbReference type="InterPro" id="IPR008139">
    <property type="entry name" value="SaposinB_dom"/>
</dbReference>